<evidence type="ECO:0000313" key="1">
    <source>
        <dbReference type="EMBL" id="KAH6631577.1"/>
    </source>
</evidence>
<dbReference type="EMBL" id="JAGIZQ010000004">
    <property type="protein sequence ID" value="KAH6631577.1"/>
    <property type="molecule type" value="Genomic_DNA"/>
</dbReference>
<comment type="caution">
    <text evidence="1">The sequence shown here is derived from an EMBL/GenBank/DDBJ whole genome shotgun (WGS) entry which is preliminary data.</text>
</comment>
<dbReference type="Proteomes" id="UP000724584">
    <property type="component" value="Unassembled WGS sequence"/>
</dbReference>
<protein>
    <submittedName>
        <fullName evidence="1">Major facilitator superfamily domain-containing protein</fullName>
    </submittedName>
</protein>
<organism evidence="1 2">
    <name type="scientific">Chaetomium tenue</name>
    <dbReference type="NCBI Taxonomy" id="1854479"/>
    <lineage>
        <taxon>Eukaryota</taxon>
        <taxon>Fungi</taxon>
        <taxon>Dikarya</taxon>
        <taxon>Ascomycota</taxon>
        <taxon>Pezizomycotina</taxon>
        <taxon>Sordariomycetes</taxon>
        <taxon>Sordariomycetidae</taxon>
        <taxon>Sordariales</taxon>
        <taxon>Chaetomiaceae</taxon>
        <taxon>Chaetomium</taxon>
    </lineage>
</organism>
<proteinExistence type="predicted"/>
<reference evidence="1 2" key="1">
    <citation type="journal article" date="2021" name="Nat. Commun.">
        <title>Genetic determinants of endophytism in the Arabidopsis root mycobiome.</title>
        <authorList>
            <person name="Mesny F."/>
            <person name="Miyauchi S."/>
            <person name="Thiergart T."/>
            <person name="Pickel B."/>
            <person name="Atanasova L."/>
            <person name="Karlsson M."/>
            <person name="Huettel B."/>
            <person name="Barry K.W."/>
            <person name="Haridas S."/>
            <person name="Chen C."/>
            <person name="Bauer D."/>
            <person name="Andreopoulos W."/>
            <person name="Pangilinan J."/>
            <person name="LaButti K."/>
            <person name="Riley R."/>
            <person name="Lipzen A."/>
            <person name="Clum A."/>
            <person name="Drula E."/>
            <person name="Henrissat B."/>
            <person name="Kohler A."/>
            <person name="Grigoriev I.V."/>
            <person name="Martin F.M."/>
            <person name="Hacquard S."/>
        </authorList>
    </citation>
    <scope>NUCLEOTIDE SEQUENCE [LARGE SCALE GENOMIC DNA]</scope>
    <source>
        <strain evidence="1 2">MPI-SDFR-AT-0079</strain>
    </source>
</reference>
<sequence>MPSGSARLMQGPVGGEGHSRGDGGAGWPASPSSSSSGAVVAGGSGSRPGKRLTPDAGSEDEYEDGDDDEEDDDDDEEEKEDEDEEDELRGRVKGRSDEEEARSSDEHPRRPRRRRQLYTAEEEQAVVRKFDRKLVVFVALLYMLSFLDRSNIGNARVAGMDDDLQSVPPREGWYEWALGAFYIAYIIFEWMALLWRIIPAHIYVAALVMSWGVIASLQAVAVNYPMLIFLRFLLGIGEAGFTGVPFYLSFFFKRDELAFRTAMFVSAAPLATSFAASLAWLIVKLAEYSPIAPWRLLFLIEGFPSVLVAAVAYRVIPDSPQTAPYLTTREKKVARLRLQPTTPQTTTPTTTTTTRDTLAVLTDPAAWLTALIFLLTNMAYSSLPVFLPTILTAMGHTPLQAQALSAPPYLTAFLTVLATAYASDATSSRAPFLITHALASATGYAILALADTPLLRLDPGSLLRYLAVYPAAVGFFNVVVLTVTWSINNQRGAARQGAGFALLQVVGQCGPLVGTRLYPDGDAPYYTRGMAVCAGAMVGVAVLAGGLRVWLGRVNARWDREEGVGGGDGEGEGDGEEGEALVGGGVEVEGRGGRERERGFRYML</sequence>
<gene>
    <name evidence="1" type="ORF">F5144DRAFT_620635</name>
</gene>
<evidence type="ECO:0000313" key="2">
    <source>
        <dbReference type="Proteomes" id="UP000724584"/>
    </source>
</evidence>
<name>A0ACB7P5L5_9PEZI</name>
<keyword evidence="2" id="KW-1185">Reference proteome</keyword>
<accession>A0ACB7P5L5</accession>